<feature type="domain" description="EamA" evidence="8">
    <location>
        <begin position="15"/>
        <end position="143"/>
    </location>
</feature>
<reference evidence="9" key="1">
    <citation type="journal article" date="2023" name="Int. J. Syst. Evol. Microbiol.">
        <title>Streptomyces meridianus sp. nov. isolated from brackish water of the Tagus estuary in Alcochete, Portugal.</title>
        <authorList>
            <person name="Santos J.D.N."/>
            <person name="Klimek D."/>
            <person name="Calusinska M."/>
            <person name="Lobo Da Cunha A."/>
            <person name="Catita J."/>
            <person name="Goncalves H."/>
            <person name="Gonzalez I."/>
            <person name="Reyes F."/>
            <person name="Lage O.M."/>
        </authorList>
    </citation>
    <scope>NUCLEOTIDE SEQUENCE</scope>
    <source>
        <strain evidence="9">MTZ3.1</strain>
    </source>
</reference>
<feature type="transmembrane region" description="Helical" evidence="7">
    <location>
        <begin position="186"/>
        <end position="205"/>
    </location>
</feature>
<evidence type="ECO:0000256" key="4">
    <source>
        <dbReference type="ARBA" id="ARBA00022989"/>
    </source>
</evidence>
<dbReference type="InterPro" id="IPR037185">
    <property type="entry name" value="EmrE-like"/>
</dbReference>
<evidence type="ECO:0000256" key="3">
    <source>
        <dbReference type="ARBA" id="ARBA00022692"/>
    </source>
</evidence>
<feature type="transmembrane region" description="Helical" evidence="7">
    <location>
        <begin position="129"/>
        <end position="149"/>
    </location>
</feature>
<evidence type="ECO:0000256" key="1">
    <source>
        <dbReference type="ARBA" id="ARBA00004141"/>
    </source>
</evidence>
<dbReference type="PANTHER" id="PTHR32322:SF2">
    <property type="entry name" value="EAMA DOMAIN-CONTAINING PROTEIN"/>
    <property type="match status" value="1"/>
</dbReference>
<comment type="similarity">
    <text evidence="2">Belongs to the EamA transporter family.</text>
</comment>
<feature type="transmembrane region" description="Helical" evidence="7">
    <location>
        <begin position="155"/>
        <end position="174"/>
    </location>
</feature>
<feature type="transmembrane region" description="Helical" evidence="7">
    <location>
        <begin position="41"/>
        <end position="59"/>
    </location>
</feature>
<evidence type="ECO:0000256" key="2">
    <source>
        <dbReference type="ARBA" id="ARBA00007362"/>
    </source>
</evidence>
<gene>
    <name evidence="9" type="ORF">M1E25_20010</name>
</gene>
<evidence type="ECO:0000256" key="6">
    <source>
        <dbReference type="SAM" id="MobiDB-lite"/>
    </source>
</evidence>
<feature type="transmembrane region" description="Helical" evidence="7">
    <location>
        <begin position="12"/>
        <end position="35"/>
    </location>
</feature>
<evidence type="ECO:0000313" key="9">
    <source>
        <dbReference type="EMBL" id="MCM2579607.1"/>
    </source>
</evidence>
<comment type="subcellular location">
    <subcellularLocation>
        <location evidence="1">Membrane</location>
        <topology evidence="1">Multi-pass membrane protein</topology>
    </subcellularLocation>
</comment>
<keyword evidence="4 7" id="KW-1133">Transmembrane helix</keyword>
<dbReference type="PANTHER" id="PTHR32322">
    <property type="entry name" value="INNER MEMBRANE TRANSPORTER"/>
    <property type="match status" value="1"/>
</dbReference>
<dbReference type="RefSeq" id="WP_251417606.1">
    <property type="nucleotide sequence ID" value="NZ_JAMQGM010000044.1"/>
</dbReference>
<feature type="transmembrane region" description="Helical" evidence="7">
    <location>
        <begin position="217"/>
        <end position="238"/>
    </location>
</feature>
<evidence type="ECO:0000259" key="8">
    <source>
        <dbReference type="Pfam" id="PF00892"/>
    </source>
</evidence>
<protein>
    <submittedName>
        <fullName evidence="9">DMT family transporter</fullName>
    </submittedName>
</protein>
<dbReference type="Proteomes" id="UP001167160">
    <property type="component" value="Unassembled WGS sequence"/>
</dbReference>
<keyword evidence="3 7" id="KW-0812">Transmembrane</keyword>
<feature type="transmembrane region" description="Helical" evidence="7">
    <location>
        <begin position="95"/>
        <end position="120"/>
    </location>
</feature>
<evidence type="ECO:0000256" key="7">
    <source>
        <dbReference type="SAM" id="Phobius"/>
    </source>
</evidence>
<accession>A0ABT0XAQ0</accession>
<feature type="transmembrane region" description="Helical" evidence="7">
    <location>
        <begin position="271"/>
        <end position="289"/>
    </location>
</feature>
<organism evidence="9 10">
    <name type="scientific">Streptomyces meridianus</name>
    <dbReference type="NCBI Taxonomy" id="2938945"/>
    <lineage>
        <taxon>Bacteria</taxon>
        <taxon>Bacillati</taxon>
        <taxon>Actinomycetota</taxon>
        <taxon>Actinomycetes</taxon>
        <taxon>Kitasatosporales</taxon>
        <taxon>Streptomycetaceae</taxon>
        <taxon>Streptomyces</taxon>
    </lineage>
</organism>
<feature type="region of interest" description="Disordered" evidence="6">
    <location>
        <begin position="297"/>
        <end position="336"/>
    </location>
</feature>
<proteinExistence type="inferred from homology"/>
<dbReference type="InterPro" id="IPR050638">
    <property type="entry name" value="AA-Vitamin_Transporters"/>
</dbReference>
<dbReference type="SUPFAM" id="SSF103481">
    <property type="entry name" value="Multidrug resistance efflux transporter EmrE"/>
    <property type="match status" value="2"/>
</dbReference>
<feature type="transmembrane region" description="Helical" evidence="7">
    <location>
        <begin position="71"/>
        <end position="89"/>
    </location>
</feature>
<dbReference type="InterPro" id="IPR000620">
    <property type="entry name" value="EamA_dom"/>
</dbReference>
<dbReference type="Pfam" id="PF00892">
    <property type="entry name" value="EamA"/>
    <property type="match status" value="2"/>
</dbReference>
<name>A0ABT0XAQ0_9ACTN</name>
<feature type="compositionally biased region" description="Basic and acidic residues" evidence="6">
    <location>
        <begin position="323"/>
        <end position="336"/>
    </location>
</feature>
<keyword evidence="5 7" id="KW-0472">Membrane</keyword>
<keyword evidence="10" id="KW-1185">Reference proteome</keyword>
<evidence type="ECO:0000256" key="5">
    <source>
        <dbReference type="ARBA" id="ARBA00023136"/>
    </source>
</evidence>
<dbReference type="EMBL" id="JAMQGM010000044">
    <property type="protein sequence ID" value="MCM2579607.1"/>
    <property type="molecule type" value="Genomic_DNA"/>
</dbReference>
<feature type="domain" description="EamA" evidence="8">
    <location>
        <begin position="161"/>
        <end position="289"/>
    </location>
</feature>
<comment type="caution">
    <text evidence="9">The sequence shown here is derived from an EMBL/GenBank/DDBJ whole genome shotgun (WGS) entry which is preliminary data.</text>
</comment>
<feature type="transmembrane region" description="Helical" evidence="7">
    <location>
        <begin position="245"/>
        <end position="265"/>
    </location>
</feature>
<sequence>MDGLRAGLKAQPVVAAVFVIMWSSGFIGAAIGTAVSSAVTLLMWRFIVVGVLLVTWQFVIRRRRLTLREVAVLALLGIFSQSIYLFSMFKAVELGVTSGIVSLVDALQPVLASTLASLLLSEYISLRKWAGLAIGLLGVGVVISGDLGLRPGVPTWAYAIPFVGMVALTVATIIERKANLRTSLSDSLAVQCGASAVFFTVVGLWTGQAPMSTDGQFWLAIAWLIILSTMGGYGLYWIILQRHGVAYVSSLIYLTAPATMIWGYVMFGDRISLVSAVGLVVCVAGVYLVHRRNSAATSEQPSSMPPTAPQMELPELSTAYRPSRVDGGEKASEETP</sequence>
<evidence type="ECO:0000313" key="10">
    <source>
        <dbReference type="Proteomes" id="UP001167160"/>
    </source>
</evidence>